<reference evidence="1 2" key="1">
    <citation type="journal article" date="2014" name="Nat. Commun.">
        <title>Multiple recent horizontal transfers of a large genomic region in cheese making fungi.</title>
        <authorList>
            <person name="Cheeseman K."/>
            <person name="Ropars J."/>
            <person name="Renault P."/>
            <person name="Dupont J."/>
            <person name="Gouzy J."/>
            <person name="Branca A."/>
            <person name="Abraham A.L."/>
            <person name="Ceppi M."/>
            <person name="Conseiller E."/>
            <person name="Debuchy R."/>
            <person name="Malagnac F."/>
            <person name="Goarin A."/>
            <person name="Silar P."/>
            <person name="Lacoste S."/>
            <person name="Sallet E."/>
            <person name="Bensimon A."/>
            <person name="Giraud T."/>
            <person name="Brygoo Y."/>
        </authorList>
    </citation>
    <scope>NUCLEOTIDE SEQUENCE [LARGE SCALE GENOMIC DNA]</scope>
    <source>
        <strain evidence="2">FM 013</strain>
    </source>
</reference>
<gene>
    <name evidence="1" type="ORF">PCAMFM013_S025g000150</name>
</gene>
<accession>A0A0G4PNQ9</accession>
<dbReference type="AlphaFoldDB" id="A0A0G4PNQ9"/>
<dbReference type="EMBL" id="HG793158">
    <property type="protein sequence ID" value="CRL28092.1"/>
    <property type="molecule type" value="Genomic_DNA"/>
</dbReference>
<organism evidence="1 2">
    <name type="scientific">Penicillium camemberti (strain FM 013)</name>
    <dbReference type="NCBI Taxonomy" id="1429867"/>
    <lineage>
        <taxon>Eukaryota</taxon>
        <taxon>Fungi</taxon>
        <taxon>Dikarya</taxon>
        <taxon>Ascomycota</taxon>
        <taxon>Pezizomycotina</taxon>
        <taxon>Eurotiomycetes</taxon>
        <taxon>Eurotiomycetidae</taxon>
        <taxon>Eurotiales</taxon>
        <taxon>Aspergillaceae</taxon>
        <taxon>Penicillium</taxon>
    </lineage>
</organism>
<evidence type="ECO:0000313" key="2">
    <source>
        <dbReference type="Proteomes" id="UP000053732"/>
    </source>
</evidence>
<sequence length="112" mass="12253">MRFDFNLHYDGESSHAKVIAAMGCNCGLTTYDAYALSRIDRKLGYSPEDELVTEIRAISLFSSTLHGLGVHVELHLSPGHARIPGNVATDGMAKKTQRKLFLQTTKSGLTMA</sequence>
<dbReference type="Proteomes" id="UP000053732">
    <property type="component" value="Unassembled WGS sequence"/>
</dbReference>
<keyword evidence="2" id="KW-1185">Reference proteome</keyword>
<protein>
    <submittedName>
        <fullName evidence="1">Str. FM013</fullName>
    </submittedName>
</protein>
<evidence type="ECO:0000313" key="1">
    <source>
        <dbReference type="EMBL" id="CRL28092.1"/>
    </source>
</evidence>
<dbReference type="STRING" id="1429867.A0A0G4PNQ9"/>
<name>A0A0G4PNQ9_PENC3</name>
<proteinExistence type="predicted"/>